<accession>A0ABM7REK6</accession>
<dbReference type="Pfam" id="PF00639">
    <property type="entry name" value="Rotamase"/>
    <property type="match status" value="1"/>
</dbReference>
<dbReference type="GO" id="GO:0016853">
    <property type="term" value="F:isomerase activity"/>
    <property type="evidence" value="ECO:0007669"/>
    <property type="project" value="UniProtKB-KW"/>
</dbReference>
<protein>
    <submittedName>
        <fullName evidence="3">Peptidylprolyl isomerase</fullName>
    </submittedName>
</protein>
<dbReference type="Pfam" id="PF13624">
    <property type="entry name" value="SurA_N_3"/>
    <property type="match status" value="1"/>
</dbReference>
<dbReference type="RefSeq" id="WP_338686974.1">
    <property type="nucleotide sequence ID" value="NZ_AP024702.1"/>
</dbReference>
<name>A0ABM7REK6_9BACT</name>
<dbReference type="Gene3D" id="3.10.50.40">
    <property type="match status" value="1"/>
</dbReference>
<evidence type="ECO:0000313" key="3">
    <source>
        <dbReference type="EMBL" id="BCX50076.1"/>
    </source>
</evidence>
<evidence type="ECO:0000313" key="4">
    <source>
        <dbReference type="Proteomes" id="UP001374893"/>
    </source>
</evidence>
<reference evidence="3 4" key="1">
    <citation type="submission" date="2021-06" db="EMBL/GenBank/DDBJ databases">
        <title>Complete genome of Haloferula helveola possessing various polysaccharide degrading enzymes.</title>
        <authorList>
            <person name="Takami H."/>
            <person name="Huang C."/>
            <person name="Hamasaki K."/>
        </authorList>
    </citation>
    <scope>NUCLEOTIDE SEQUENCE [LARGE SCALE GENOMIC DNA]</scope>
    <source>
        <strain evidence="3 4">CN-1</strain>
    </source>
</reference>
<keyword evidence="4" id="KW-1185">Reference proteome</keyword>
<gene>
    <name evidence="3" type="ORF">HAHE_39840</name>
</gene>
<dbReference type="Gene3D" id="1.10.4030.10">
    <property type="entry name" value="Porin chaperone SurA, peptide-binding domain"/>
    <property type="match status" value="1"/>
</dbReference>
<evidence type="ECO:0000259" key="2">
    <source>
        <dbReference type="PROSITE" id="PS50198"/>
    </source>
</evidence>
<evidence type="ECO:0000256" key="1">
    <source>
        <dbReference type="PROSITE-ProRule" id="PRU00278"/>
    </source>
</evidence>
<dbReference type="InterPro" id="IPR046357">
    <property type="entry name" value="PPIase_dom_sf"/>
</dbReference>
<dbReference type="InterPro" id="IPR050245">
    <property type="entry name" value="PrsA_foldase"/>
</dbReference>
<keyword evidence="1 3" id="KW-0413">Isomerase</keyword>
<dbReference type="PANTHER" id="PTHR47245:SF2">
    <property type="entry name" value="PEPTIDYL-PROLYL CIS-TRANS ISOMERASE HP_0175-RELATED"/>
    <property type="match status" value="1"/>
</dbReference>
<dbReference type="PROSITE" id="PS50198">
    <property type="entry name" value="PPIC_PPIASE_2"/>
    <property type="match status" value="1"/>
</dbReference>
<dbReference type="Proteomes" id="UP001374893">
    <property type="component" value="Chromosome"/>
</dbReference>
<dbReference type="EMBL" id="AP024702">
    <property type="protein sequence ID" value="BCX50076.1"/>
    <property type="molecule type" value="Genomic_DNA"/>
</dbReference>
<feature type="domain" description="PpiC" evidence="2">
    <location>
        <begin position="190"/>
        <end position="292"/>
    </location>
</feature>
<dbReference type="PANTHER" id="PTHR47245">
    <property type="entry name" value="PEPTIDYLPROLYL ISOMERASE"/>
    <property type="match status" value="1"/>
</dbReference>
<keyword evidence="1" id="KW-0697">Rotamase</keyword>
<dbReference type="InterPro" id="IPR000297">
    <property type="entry name" value="PPIase_PpiC"/>
</dbReference>
<dbReference type="InterPro" id="IPR027304">
    <property type="entry name" value="Trigger_fact/SurA_dom_sf"/>
</dbReference>
<organism evidence="3 4">
    <name type="scientific">Haloferula helveola</name>
    <dbReference type="NCBI Taxonomy" id="490095"/>
    <lineage>
        <taxon>Bacteria</taxon>
        <taxon>Pseudomonadati</taxon>
        <taxon>Verrucomicrobiota</taxon>
        <taxon>Verrucomicrobiia</taxon>
        <taxon>Verrucomicrobiales</taxon>
        <taxon>Verrucomicrobiaceae</taxon>
        <taxon>Haloferula</taxon>
    </lineage>
</organism>
<sequence length="339" mass="38204">MNRFWIFPLVALGTSLAQEPPAAPPIRSGLVEVNRIAAVVNGRPITAKEVGVMLGPEIARLMAEFPRRGAEFERQVKEARDGIVQELVDRELIMSEFKQREKLGAKLPDRVVNQEIERQVRELYNGDNQRFRDELTKARMSMASYRELTREKLIVQAMRQEKFKDAPPPLPGEIQKEYQEAKDGLRDTNKDVISYRKIFLPRVDPSNPLATPETQLQLAETLAEELRVGADFGELAQKHSGDAFADKGGLQEDVARPDLSPEFAAILFDAEPGKILGPLEDPAGFTIAKVESIQKGPAPPLGEIRDLIEQRVRVKKTSTRYEEWITDLRDDAQVDIKLD</sequence>
<dbReference type="SUPFAM" id="SSF109998">
    <property type="entry name" value="Triger factor/SurA peptide-binding domain-like"/>
    <property type="match status" value="1"/>
</dbReference>
<dbReference type="SUPFAM" id="SSF54534">
    <property type="entry name" value="FKBP-like"/>
    <property type="match status" value="1"/>
</dbReference>
<proteinExistence type="predicted"/>